<dbReference type="EMBL" id="KN819537">
    <property type="protein sequence ID" value="KIJ08904.1"/>
    <property type="molecule type" value="Genomic_DNA"/>
</dbReference>
<protein>
    <submittedName>
        <fullName evidence="1">Uncharacterized protein</fullName>
    </submittedName>
</protein>
<reference evidence="1 2" key="1">
    <citation type="submission" date="2014-06" db="EMBL/GenBank/DDBJ databases">
        <authorList>
            <consortium name="DOE Joint Genome Institute"/>
            <person name="Kuo A."/>
            <person name="Kohler A."/>
            <person name="Nagy L.G."/>
            <person name="Floudas D."/>
            <person name="Copeland A."/>
            <person name="Barry K.W."/>
            <person name="Cichocki N."/>
            <person name="Veneault-Fourrey C."/>
            <person name="LaButti K."/>
            <person name="Lindquist E.A."/>
            <person name="Lipzen A."/>
            <person name="Lundell T."/>
            <person name="Morin E."/>
            <person name="Murat C."/>
            <person name="Sun H."/>
            <person name="Tunlid A."/>
            <person name="Henrissat B."/>
            <person name="Grigoriev I.V."/>
            <person name="Hibbett D.S."/>
            <person name="Martin F."/>
            <person name="Nordberg H.P."/>
            <person name="Cantor M.N."/>
            <person name="Hua S.X."/>
        </authorList>
    </citation>
    <scope>NUCLEOTIDE SEQUENCE [LARGE SCALE GENOMIC DNA]</scope>
    <source>
        <strain evidence="1 2">ATCC 200175</strain>
    </source>
</reference>
<dbReference type="HOGENOM" id="CLU_3050947_0_0_1"/>
<keyword evidence="2" id="KW-1185">Reference proteome</keyword>
<reference evidence="2" key="2">
    <citation type="submission" date="2015-01" db="EMBL/GenBank/DDBJ databases">
        <title>Evolutionary Origins and Diversification of the Mycorrhizal Mutualists.</title>
        <authorList>
            <consortium name="DOE Joint Genome Institute"/>
            <consortium name="Mycorrhizal Genomics Consortium"/>
            <person name="Kohler A."/>
            <person name="Kuo A."/>
            <person name="Nagy L.G."/>
            <person name="Floudas D."/>
            <person name="Copeland A."/>
            <person name="Barry K.W."/>
            <person name="Cichocki N."/>
            <person name="Veneault-Fourrey C."/>
            <person name="LaButti K."/>
            <person name="Lindquist E.A."/>
            <person name="Lipzen A."/>
            <person name="Lundell T."/>
            <person name="Morin E."/>
            <person name="Murat C."/>
            <person name="Riley R."/>
            <person name="Ohm R."/>
            <person name="Sun H."/>
            <person name="Tunlid A."/>
            <person name="Henrissat B."/>
            <person name="Grigoriev I.V."/>
            <person name="Hibbett D.S."/>
            <person name="Martin F."/>
        </authorList>
    </citation>
    <scope>NUCLEOTIDE SEQUENCE [LARGE SCALE GENOMIC DNA]</scope>
    <source>
        <strain evidence="2">ATCC 200175</strain>
    </source>
</reference>
<evidence type="ECO:0000313" key="1">
    <source>
        <dbReference type="EMBL" id="KIJ08904.1"/>
    </source>
</evidence>
<gene>
    <name evidence="1" type="ORF">PAXINDRAFT_17998</name>
</gene>
<proteinExistence type="predicted"/>
<organism evidence="1 2">
    <name type="scientific">Paxillus involutus ATCC 200175</name>
    <dbReference type="NCBI Taxonomy" id="664439"/>
    <lineage>
        <taxon>Eukaryota</taxon>
        <taxon>Fungi</taxon>
        <taxon>Dikarya</taxon>
        <taxon>Basidiomycota</taxon>
        <taxon>Agaricomycotina</taxon>
        <taxon>Agaricomycetes</taxon>
        <taxon>Agaricomycetidae</taxon>
        <taxon>Boletales</taxon>
        <taxon>Paxilineae</taxon>
        <taxon>Paxillaceae</taxon>
        <taxon>Paxillus</taxon>
    </lineage>
</organism>
<dbReference type="Proteomes" id="UP000053647">
    <property type="component" value="Unassembled WGS sequence"/>
</dbReference>
<dbReference type="AlphaFoldDB" id="A0A0C9SPE1"/>
<sequence length="54" mass="6319">MPWRNVNNLAVSIGHLYTQFTQLHIEDMFYLNAWSSEEHLGCIRSGDPFPFTYA</sequence>
<name>A0A0C9SPE1_PAXIN</name>
<accession>A0A0C9SPE1</accession>
<evidence type="ECO:0000313" key="2">
    <source>
        <dbReference type="Proteomes" id="UP000053647"/>
    </source>
</evidence>